<feature type="compositionally biased region" description="Basic and acidic residues" evidence="2">
    <location>
        <begin position="1"/>
        <end position="19"/>
    </location>
</feature>
<feature type="region of interest" description="Disordered" evidence="2">
    <location>
        <begin position="1"/>
        <end position="28"/>
    </location>
</feature>
<dbReference type="CDD" id="cd18809">
    <property type="entry name" value="SF1_C_RecD"/>
    <property type="match status" value="1"/>
</dbReference>
<comment type="catalytic activity">
    <reaction evidence="1">
        <text>ATP + H2O = ADP + phosphate + H(+)</text>
        <dbReference type="Rhea" id="RHEA:13065"/>
        <dbReference type="ChEBI" id="CHEBI:15377"/>
        <dbReference type="ChEBI" id="CHEBI:15378"/>
        <dbReference type="ChEBI" id="CHEBI:30616"/>
        <dbReference type="ChEBI" id="CHEBI:43474"/>
        <dbReference type="ChEBI" id="CHEBI:456216"/>
        <dbReference type="EC" id="5.6.2.3"/>
    </reaction>
</comment>
<feature type="domain" description="DNA helicase Pif1-like DEAD-box helicase" evidence="3">
    <location>
        <begin position="1156"/>
        <end position="1280"/>
    </location>
</feature>
<comment type="similarity">
    <text evidence="1">Belongs to the helicase family.</text>
</comment>
<feature type="region of interest" description="Disordered" evidence="2">
    <location>
        <begin position="1077"/>
        <end position="1103"/>
    </location>
</feature>
<sequence length="1849" mass="204993">MRVLDPDRHFAELRPEKAADPGSAGEVEPEAIAQQLADMRPHAVLLEMSGDVEGDLKARSDAAWARVAGELAASKNSSRKRLELSAGTAPMNQFTPLYFGVAFCWCFQHCVGMPDVVWKEHVQRDRRPADAPVVDVPTWCKQMARRVESQFGRDWLFLFAAWNQCFRQAVNQCRTLFAYTSAGETAFSNDDLTEGAVALCAALRGHYRPSPGAPLRAVDGDISKVGMVETLTPLARRLLQNVRHASSHIPGTVETRRLMRHETHAYRIVFGEPIFVTVSPAERDTFLTVRLHRVRENDPVCALDPHARAWGGQSKPDLGRDLDAADVAEVDIPGYEARRHIAACDPLACVEAFHVQLRLVLRHLFGVEICVDCPNCQCRQVALASSAAGFRTGAFGRVSAVYASLEHQKSATLHAHMQVFVECLHQHTPLADILAGCRVDDGRSLVDKYLSYKAHVVCETYSDILLAAQRREAAWPDYKEEKRLVSWPAYQRDEDATDESWAAAYRADVQVVQELKQHHVHPKDARGRRQLLRHCRRKGTTDGTCRSRFPRDAELLDAGAVICPGLARQMGLQLSGKRMALGALAGPRNCAWLNGTHPVLAAATRGNTDVQLPWRLPPCDATHSKACRVSGCLKDVDEKALIAATQAAQNAQSGYSADYGNKRPLVALHEIAEWMRGQRQLGKDLAGATAAYQGARHAKRFMSDAYGRGTVRTGVEVANLLTRSRPYEVTAAETIKTAPTEAFPGQAFVRRLESCTGATSDGRPQRQQIVLDKRDKRSKVLTVKDVDIFYGYRGWHPAVAYLSPFEFHRYWKVDFARYASDFAAWLKGQYKQRIEVNGQKMTQHARLSASGALKQEKGEKLVAGTDYTILEEGGADWLAFPKMAETESWRHDWVMLRRARPAVPVFSAAPLPKTSGAEVERSSFLAMAYFHPWTLDENVTQNAVPHARALAGGAPWSQAFQKWLERGQTCMEQRRYLQNFLNVTRIRPGDLVEAGSEDDFETDCDPDPAWQVRPETLSDALRTQVCGEASKTRGAAGNRSHYANSSSAIQRTQEIWCAKESSGQLPPRIATSEAQALLKQRRQPQKGSSANKKADVPPQLRATTMEAERVKTWLRNQAGSCAAEQHDFLKLVTSHVLTSDMNGVTSGTQPRPLRWLLHGHPGVGKSFVLNKMRELFTEVLHYTQGAEFQVAALQGSMAAQHNGVTLHSMLGLDRRRSSTDRVQHDKRARSVQHLKWLIIDEASMLSAHFLAECECALRLLLEPFGGINIIIAGDFHQLDPPDNGLPLSTPPSVRVEDGKLARAATSEYGLALIWPKGTNLGIQGVTELETPHRCADPWWVEVLEECRFGRLSPNDHAFLHGPNTTVPGSTVRGKPTCGNSACAQLAGSECVASECSKCQEERARRKRVVDHPAQCDQGKFINAPMICANNDVRYEVNKRRAMSHAAHTGQRLLWIQARDKPNARVAAGSDDIGKQKLLWLTLHDRKTAELPGMLPLVQNMPVRLTEKIDEKRQLLRGSVGRLVGWAAHADDESDTFPDAGVLTALPLVLLVQFPHASWKLPGTQARGVYPIKAVSKTWHLDGSKPRPQLAISRRQFPLVPCYALTAHASQGMTLDAAIVDLQVGNEMSPVASYVALSRVRHPEDLLIFRPFEASTFTQGAPRGPTTLIAWLQGKIDDIPANDAVTTFKCAVCGRRRREEPTCTEKGQNVCAACQRSRRTCAACGIWTRWQQNKLAPQGHVLCPKCKASKVQCRGCAKWVSYAHIHTHGGGSKQKRYCVECAALRQTNDAQARRCMGAFAKRVARKRRGSAENRPRFAKAKHGARIRCSMCGKRKTIGAFSQTQLRKKVA</sequence>
<dbReference type="InterPro" id="IPR051055">
    <property type="entry name" value="PIF1_helicase"/>
</dbReference>
<dbReference type="EC" id="5.6.2.3" evidence="1"/>
<evidence type="ECO:0000256" key="1">
    <source>
        <dbReference type="RuleBase" id="RU363044"/>
    </source>
</evidence>
<dbReference type="SUPFAM" id="SSF52540">
    <property type="entry name" value="P-loop containing nucleoside triphosphate hydrolases"/>
    <property type="match status" value="2"/>
</dbReference>
<name>A0A812QQS9_SYMPI</name>
<dbReference type="GO" id="GO:0016787">
    <property type="term" value="F:hydrolase activity"/>
    <property type="evidence" value="ECO:0007669"/>
    <property type="project" value="UniProtKB-KW"/>
</dbReference>
<dbReference type="OrthoDB" id="439625at2759"/>
<dbReference type="Pfam" id="PF05970">
    <property type="entry name" value="PIF1"/>
    <property type="match status" value="1"/>
</dbReference>
<comment type="caution">
    <text evidence="5">The sequence shown here is derived from an EMBL/GenBank/DDBJ whole genome shotgun (WGS) entry which is preliminary data.</text>
</comment>
<gene>
    <name evidence="5" type="primary">pfh1</name>
    <name evidence="5" type="ORF">SPIL2461_LOCUS9832</name>
</gene>
<evidence type="ECO:0000259" key="3">
    <source>
        <dbReference type="Pfam" id="PF05970"/>
    </source>
</evidence>
<dbReference type="InterPro" id="IPR027417">
    <property type="entry name" value="P-loop_NTPase"/>
</dbReference>
<dbReference type="GO" id="GO:0000723">
    <property type="term" value="P:telomere maintenance"/>
    <property type="evidence" value="ECO:0007669"/>
    <property type="project" value="InterPro"/>
</dbReference>
<keyword evidence="1" id="KW-0227">DNA damage</keyword>
<organism evidence="5 6">
    <name type="scientific">Symbiodinium pilosum</name>
    <name type="common">Dinoflagellate</name>
    <dbReference type="NCBI Taxonomy" id="2952"/>
    <lineage>
        <taxon>Eukaryota</taxon>
        <taxon>Sar</taxon>
        <taxon>Alveolata</taxon>
        <taxon>Dinophyceae</taxon>
        <taxon>Suessiales</taxon>
        <taxon>Symbiodiniaceae</taxon>
        <taxon>Symbiodinium</taxon>
    </lineage>
</organism>
<dbReference type="InterPro" id="IPR025476">
    <property type="entry name" value="Helitron_helicase-like"/>
</dbReference>
<keyword evidence="1" id="KW-0347">Helicase</keyword>
<dbReference type="Proteomes" id="UP000649617">
    <property type="component" value="Unassembled WGS sequence"/>
</dbReference>
<evidence type="ECO:0000313" key="6">
    <source>
        <dbReference type="Proteomes" id="UP000649617"/>
    </source>
</evidence>
<reference evidence="5" key="1">
    <citation type="submission" date="2021-02" db="EMBL/GenBank/DDBJ databases">
        <authorList>
            <person name="Dougan E. K."/>
            <person name="Rhodes N."/>
            <person name="Thang M."/>
            <person name="Chan C."/>
        </authorList>
    </citation>
    <scope>NUCLEOTIDE SEQUENCE</scope>
</reference>
<dbReference type="GO" id="GO:0043139">
    <property type="term" value="F:5'-3' DNA helicase activity"/>
    <property type="evidence" value="ECO:0007669"/>
    <property type="project" value="UniProtKB-EC"/>
</dbReference>
<dbReference type="GO" id="GO:0006281">
    <property type="term" value="P:DNA repair"/>
    <property type="evidence" value="ECO:0007669"/>
    <property type="project" value="UniProtKB-KW"/>
</dbReference>
<dbReference type="GO" id="GO:0006310">
    <property type="term" value="P:DNA recombination"/>
    <property type="evidence" value="ECO:0007669"/>
    <property type="project" value="UniProtKB-KW"/>
</dbReference>
<keyword evidence="1" id="KW-0067">ATP-binding</keyword>
<keyword evidence="1" id="KW-0378">Hydrolase</keyword>
<proteinExistence type="inferred from homology"/>
<keyword evidence="6" id="KW-1185">Reference proteome</keyword>
<comment type="cofactor">
    <cofactor evidence="1">
        <name>Mg(2+)</name>
        <dbReference type="ChEBI" id="CHEBI:18420"/>
    </cofactor>
</comment>
<dbReference type="InterPro" id="IPR010285">
    <property type="entry name" value="DNA_helicase_pif1-like_DEAD"/>
</dbReference>
<dbReference type="Gene3D" id="3.40.50.300">
    <property type="entry name" value="P-loop containing nucleotide triphosphate hydrolases"/>
    <property type="match status" value="1"/>
</dbReference>
<dbReference type="EMBL" id="CAJNIZ010017477">
    <property type="protein sequence ID" value="CAE7398983.1"/>
    <property type="molecule type" value="Genomic_DNA"/>
</dbReference>
<dbReference type="Pfam" id="PF14214">
    <property type="entry name" value="Helitron_like_N"/>
    <property type="match status" value="1"/>
</dbReference>
<evidence type="ECO:0000259" key="4">
    <source>
        <dbReference type="Pfam" id="PF14214"/>
    </source>
</evidence>
<keyword evidence="1" id="KW-0547">Nucleotide-binding</keyword>
<protein>
    <recommendedName>
        <fullName evidence="1">ATP-dependent DNA helicase</fullName>
        <ecNumber evidence="1">5.6.2.3</ecNumber>
    </recommendedName>
</protein>
<keyword evidence="1" id="KW-0234">DNA repair</keyword>
<accession>A0A812QQS9</accession>
<evidence type="ECO:0000256" key="2">
    <source>
        <dbReference type="SAM" id="MobiDB-lite"/>
    </source>
</evidence>
<dbReference type="PANTHER" id="PTHR47642">
    <property type="entry name" value="ATP-DEPENDENT DNA HELICASE"/>
    <property type="match status" value="1"/>
</dbReference>
<dbReference type="GO" id="GO:0005524">
    <property type="term" value="F:ATP binding"/>
    <property type="evidence" value="ECO:0007669"/>
    <property type="project" value="UniProtKB-KW"/>
</dbReference>
<evidence type="ECO:0000313" key="5">
    <source>
        <dbReference type="EMBL" id="CAE7398983.1"/>
    </source>
</evidence>
<keyword evidence="1" id="KW-0233">DNA recombination</keyword>
<feature type="domain" description="Helitron helicase-like" evidence="4">
    <location>
        <begin position="232"/>
        <end position="417"/>
    </location>
</feature>